<evidence type="ECO:0000313" key="4">
    <source>
        <dbReference type="EMBL" id="SDF52250.1"/>
    </source>
</evidence>
<accession>A0A1G7LTE6</accession>
<organism evidence="4 5">
    <name type="scientific">Epilithonimonas hungarica</name>
    <dbReference type="NCBI Taxonomy" id="454006"/>
    <lineage>
        <taxon>Bacteria</taxon>
        <taxon>Pseudomonadati</taxon>
        <taxon>Bacteroidota</taxon>
        <taxon>Flavobacteriia</taxon>
        <taxon>Flavobacteriales</taxon>
        <taxon>Weeksellaceae</taxon>
        <taxon>Chryseobacterium group</taxon>
        <taxon>Epilithonimonas</taxon>
    </lineage>
</organism>
<dbReference type="Proteomes" id="UP000199203">
    <property type="component" value="Unassembled WGS sequence"/>
</dbReference>
<dbReference type="OrthoDB" id="1352409at2"/>
<dbReference type="RefSeq" id="WP_089872978.1">
    <property type="nucleotide sequence ID" value="NZ_FNBH01000002.1"/>
</dbReference>
<feature type="chain" id="PRO_5011666619" evidence="2">
    <location>
        <begin position="21"/>
        <end position="161"/>
    </location>
</feature>
<proteinExistence type="predicted"/>
<protein>
    <submittedName>
        <fullName evidence="4">Por secretion system C-terminal sorting domain-containing protein</fullName>
    </submittedName>
</protein>
<evidence type="ECO:0000313" key="5">
    <source>
        <dbReference type="Proteomes" id="UP000199203"/>
    </source>
</evidence>
<gene>
    <name evidence="4" type="ORF">SAMN05421825_1583</name>
</gene>
<keyword evidence="5" id="KW-1185">Reference proteome</keyword>
<dbReference type="InterPro" id="IPR026444">
    <property type="entry name" value="Secre_tail"/>
</dbReference>
<feature type="signal peptide" evidence="2">
    <location>
        <begin position="1"/>
        <end position="20"/>
    </location>
</feature>
<name>A0A1G7LTE6_9FLAO</name>
<feature type="domain" description="Secretion system C-terminal sorting" evidence="3">
    <location>
        <begin position="85"/>
        <end position="151"/>
    </location>
</feature>
<reference evidence="5" key="1">
    <citation type="submission" date="2016-10" db="EMBL/GenBank/DDBJ databases">
        <authorList>
            <person name="Varghese N."/>
            <person name="Submissions S."/>
        </authorList>
    </citation>
    <scope>NUCLEOTIDE SEQUENCE [LARGE SCALE GENOMIC DNA]</scope>
    <source>
        <strain evidence="5">DSM 19684</strain>
    </source>
</reference>
<dbReference type="EMBL" id="FNBH01000002">
    <property type="protein sequence ID" value="SDF52250.1"/>
    <property type="molecule type" value="Genomic_DNA"/>
</dbReference>
<dbReference type="NCBIfam" id="TIGR04183">
    <property type="entry name" value="Por_Secre_tail"/>
    <property type="match status" value="1"/>
</dbReference>
<evidence type="ECO:0000256" key="1">
    <source>
        <dbReference type="ARBA" id="ARBA00022729"/>
    </source>
</evidence>
<keyword evidence="1 2" id="KW-0732">Signal</keyword>
<dbReference type="STRING" id="454006.SAMN05421825_1583"/>
<evidence type="ECO:0000256" key="2">
    <source>
        <dbReference type="SAM" id="SignalP"/>
    </source>
</evidence>
<sequence>MKTTIFAFSFLVSGITFLQAQTSMNASGGNASSTSSGNTSYSVGQAFQDTRSNSSLSVSEGVQQPYEITETMGVDISEISLNIKIFPNPTQDILNLKIDFSDYNRYHYEIYDSSSKILMSKAVTSKNTAMSISSYPAALYYLKVTKNGKAVKIFKVLKTDK</sequence>
<dbReference type="AlphaFoldDB" id="A0A1G7LTE6"/>
<dbReference type="Pfam" id="PF18962">
    <property type="entry name" value="Por_Secre_tail"/>
    <property type="match status" value="1"/>
</dbReference>
<evidence type="ECO:0000259" key="3">
    <source>
        <dbReference type="Pfam" id="PF18962"/>
    </source>
</evidence>